<gene>
    <name evidence="2" type="ORF">MRATA1EN1_LOCUS10449</name>
</gene>
<protein>
    <submittedName>
        <fullName evidence="2">Uncharacterized protein</fullName>
    </submittedName>
</protein>
<name>A0ABN8YLM9_RANTA</name>
<dbReference type="Proteomes" id="UP001176941">
    <property type="component" value="Chromosome 20"/>
</dbReference>
<sequence>MWSRDTRHVAVTLGVIMRHPALHLLFCTSAHVLCLFIGFVCLSDVTLCSSSRCKSMLQASLSLPRTQPGDPHSECCDCVAVYYTVPEGVPLVLCGCCYRPR</sequence>
<organism evidence="2 3">
    <name type="scientific">Rangifer tarandus platyrhynchus</name>
    <name type="common">Svalbard reindeer</name>
    <dbReference type="NCBI Taxonomy" id="3082113"/>
    <lineage>
        <taxon>Eukaryota</taxon>
        <taxon>Metazoa</taxon>
        <taxon>Chordata</taxon>
        <taxon>Craniata</taxon>
        <taxon>Vertebrata</taxon>
        <taxon>Euteleostomi</taxon>
        <taxon>Mammalia</taxon>
        <taxon>Eutheria</taxon>
        <taxon>Laurasiatheria</taxon>
        <taxon>Artiodactyla</taxon>
        <taxon>Ruminantia</taxon>
        <taxon>Pecora</taxon>
        <taxon>Cervidae</taxon>
        <taxon>Odocoileinae</taxon>
        <taxon>Rangifer</taxon>
    </lineage>
</organism>
<evidence type="ECO:0000256" key="1">
    <source>
        <dbReference type="SAM" id="Phobius"/>
    </source>
</evidence>
<proteinExistence type="predicted"/>
<keyword evidence="1" id="KW-0472">Membrane</keyword>
<feature type="transmembrane region" description="Helical" evidence="1">
    <location>
        <begin position="20"/>
        <end position="42"/>
    </location>
</feature>
<accession>A0ABN8YLM9</accession>
<keyword evidence="1" id="KW-1133">Transmembrane helix</keyword>
<evidence type="ECO:0000313" key="3">
    <source>
        <dbReference type="Proteomes" id="UP001176941"/>
    </source>
</evidence>
<keyword evidence="1" id="KW-0812">Transmembrane</keyword>
<evidence type="ECO:0000313" key="2">
    <source>
        <dbReference type="EMBL" id="CAI9161487.1"/>
    </source>
</evidence>
<reference evidence="2" key="1">
    <citation type="submission" date="2023-04" db="EMBL/GenBank/DDBJ databases">
        <authorList>
            <consortium name="ELIXIR-Norway"/>
        </authorList>
    </citation>
    <scope>NUCLEOTIDE SEQUENCE [LARGE SCALE GENOMIC DNA]</scope>
</reference>
<dbReference type="EMBL" id="OX459956">
    <property type="protein sequence ID" value="CAI9161487.1"/>
    <property type="molecule type" value="Genomic_DNA"/>
</dbReference>
<keyword evidence="3" id="KW-1185">Reference proteome</keyword>